<protein>
    <submittedName>
        <fullName evidence="1">Uncharacterized protein</fullName>
    </submittedName>
</protein>
<comment type="caution">
    <text evidence="1">The sequence shown here is derived from an EMBL/GenBank/DDBJ whole genome shotgun (WGS) entry which is preliminary data.</text>
</comment>
<organism evidence="1 2">
    <name type="scientific">Hymenobacter qilianensis</name>
    <dbReference type="NCBI Taxonomy" id="1385715"/>
    <lineage>
        <taxon>Bacteria</taxon>
        <taxon>Pseudomonadati</taxon>
        <taxon>Bacteroidota</taxon>
        <taxon>Cytophagia</taxon>
        <taxon>Cytophagales</taxon>
        <taxon>Hymenobacteraceae</taxon>
        <taxon>Hymenobacter</taxon>
    </lineage>
</organism>
<reference evidence="1 2" key="1">
    <citation type="journal article" date="2019" name="Int. J. Syst. Evol. Microbiol.">
        <title>The Global Catalogue of Microorganisms (GCM) 10K type strain sequencing project: providing services to taxonomists for standard genome sequencing and annotation.</title>
        <authorList>
            <consortium name="The Broad Institute Genomics Platform"/>
            <consortium name="The Broad Institute Genome Sequencing Center for Infectious Disease"/>
            <person name="Wu L."/>
            <person name="Ma J."/>
        </authorList>
    </citation>
    <scope>NUCLEOTIDE SEQUENCE [LARGE SCALE GENOMIC DNA]</scope>
    <source>
        <strain evidence="1 2">CGMCC 1.12720</strain>
    </source>
</reference>
<name>A0ACB5PMN3_9BACT</name>
<dbReference type="EMBL" id="BMFN01000001">
    <property type="protein sequence ID" value="GGF53643.1"/>
    <property type="molecule type" value="Genomic_DNA"/>
</dbReference>
<evidence type="ECO:0000313" key="1">
    <source>
        <dbReference type="EMBL" id="GGF53643.1"/>
    </source>
</evidence>
<dbReference type="Proteomes" id="UP000605392">
    <property type="component" value="Unassembled WGS sequence"/>
</dbReference>
<accession>A0ACB5PMN3</accession>
<keyword evidence="2" id="KW-1185">Reference proteome</keyword>
<evidence type="ECO:0000313" key="2">
    <source>
        <dbReference type="Proteomes" id="UP000605392"/>
    </source>
</evidence>
<sequence>MCYPPKGTLFCGEIEKKTTGLEAKKPPRPAFCKGDVPATPAATGRYGKALAAADYYLRQ</sequence>
<gene>
    <name evidence="1" type="ORF">GCM10011375_06430</name>
</gene>
<proteinExistence type="predicted"/>